<evidence type="ECO:0000313" key="2">
    <source>
        <dbReference type="Proteomes" id="UP000628710"/>
    </source>
</evidence>
<gene>
    <name evidence="1" type="ORF">I8J31_02935</name>
</gene>
<dbReference type="RefSeq" id="WP_199466808.1">
    <property type="nucleotide sequence ID" value="NZ_JAEMNX010000002.1"/>
</dbReference>
<comment type="caution">
    <text evidence="1">The sequence shown here is derived from an EMBL/GenBank/DDBJ whole genome shotgun (WGS) entry which is preliminary data.</text>
</comment>
<proteinExistence type="predicted"/>
<dbReference type="Proteomes" id="UP000628710">
    <property type="component" value="Unassembled WGS sequence"/>
</dbReference>
<dbReference type="EMBL" id="JAEMNX010000002">
    <property type="protein sequence ID" value="MBJ7536629.1"/>
    <property type="molecule type" value="Genomic_DNA"/>
</dbReference>
<evidence type="ECO:0000313" key="1">
    <source>
        <dbReference type="EMBL" id="MBJ7536629.1"/>
    </source>
</evidence>
<name>A0A934JST0_9GAMM</name>
<keyword evidence="2" id="KW-1185">Reference proteome</keyword>
<reference evidence="1" key="1">
    <citation type="submission" date="2020-12" db="EMBL/GenBank/DDBJ databases">
        <title>Marinomonas arctica sp. nov., a psychrotolerant bacterium isolated from the Arctic.</title>
        <authorList>
            <person name="Zhang Y."/>
        </authorList>
    </citation>
    <scope>NUCLEOTIDE SEQUENCE</scope>
    <source>
        <strain evidence="1">C1424</strain>
    </source>
</reference>
<dbReference type="InterPro" id="IPR019289">
    <property type="entry name" value="Phage_tail_E/E"/>
</dbReference>
<dbReference type="Pfam" id="PF10109">
    <property type="entry name" value="Phage_TAC_7"/>
    <property type="match status" value="2"/>
</dbReference>
<accession>A0A934JST0</accession>
<protein>
    <submittedName>
        <fullName evidence="1">Phage tail assembly protein</fullName>
    </submittedName>
</protein>
<sequence>MFQAKIHNLVWPIKDEKNQPIETVTIKTLTMGQHRALNKESNNDDLTLLRSCISSATGLTVEELKNLVTPDYNSIQNQVLELMSATTSTLLEGVFNKNPVALLIPIQGDNGQEKATYKLRPPTVATTDLMDTHDDEWQRTLFISSSCTGFSQAELERLCLPDWNQLQERLIDFLEKSADFFRQEM</sequence>
<organism evidence="1 2">
    <name type="scientific">Marinomonas transparens</name>
    <dbReference type="NCBI Taxonomy" id="2795388"/>
    <lineage>
        <taxon>Bacteria</taxon>
        <taxon>Pseudomonadati</taxon>
        <taxon>Pseudomonadota</taxon>
        <taxon>Gammaproteobacteria</taxon>
        <taxon>Oceanospirillales</taxon>
        <taxon>Oceanospirillaceae</taxon>
        <taxon>Marinomonas</taxon>
    </lineage>
</organism>
<dbReference type="AlphaFoldDB" id="A0A934JST0"/>